<dbReference type="GO" id="GO:0003700">
    <property type="term" value="F:DNA-binding transcription factor activity"/>
    <property type="evidence" value="ECO:0007669"/>
    <property type="project" value="InterPro"/>
</dbReference>
<evidence type="ECO:0000259" key="4">
    <source>
        <dbReference type="PROSITE" id="PS01124"/>
    </source>
</evidence>
<dbReference type="AlphaFoldDB" id="A0A1Q2CQ84"/>
<dbReference type="InterPro" id="IPR032783">
    <property type="entry name" value="AraC_lig"/>
</dbReference>
<dbReference type="GO" id="GO:0043565">
    <property type="term" value="F:sequence-specific DNA binding"/>
    <property type="evidence" value="ECO:0007669"/>
    <property type="project" value="InterPro"/>
</dbReference>
<reference evidence="6" key="1">
    <citation type="submission" date="2017-02" db="EMBL/GenBank/DDBJ databases">
        <title>Tessaracoccus aquaemaris sp. nov., isolated from the intestine of a Korean rockfish, Sebastes schlegelii, in a marine aquaculture pond.</title>
        <authorList>
            <person name="Tak E.J."/>
            <person name="Bae J.-W."/>
        </authorList>
    </citation>
    <scope>NUCLEOTIDE SEQUENCE [LARGE SCALE GENOMIC DNA]</scope>
    <source>
        <strain evidence="6">NSG39</strain>
    </source>
</reference>
<keyword evidence="1" id="KW-0805">Transcription regulation</keyword>
<keyword evidence="3" id="KW-0804">Transcription</keyword>
<dbReference type="InterPro" id="IPR018060">
    <property type="entry name" value="HTH_AraC"/>
</dbReference>
<evidence type="ECO:0000256" key="2">
    <source>
        <dbReference type="ARBA" id="ARBA00023125"/>
    </source>
</evidence>
<dbReference type="OrthoDB" id="3721790at2"/>
<dbReference type="STRING" id="1332264.BW730_12455"/>
<dbReference type="Gene3D" id="1.10.10.60">
    <property type="entry name" value="Homeodomain-like"/>
    <property type="match status" value="1"/>
</dbReference>
<dbReference type="Pfam" id="PF12833">
    <property type="entry name" value="HTH_18"/>
    <property type="match status" value="1"/>
</dbReference>
<dbReference type="InterPro" id="IPR050204">
    <property type="entry name" value="AraC_XylS_family_regulators"/>
</dbReference>
<dbReference type="PANTHER" id="PTHR46796">
    <property type="entry name" value="HTH-TYPE TRANSCRIPTIONAL ACTIVATOR RHAS-RELATED"/>
    <property type="match status" value="1"/>
</dbReference>
<dbReference type="PROSITE" id="PS01124">
    <property type="entry name" value="HTH_ARAC_FAMILY_2"/>
    <property type="match status" value="1"/>
</dbReference>
<dbReference type="EMBL" id="CP019606">
    <property type="protein sequence ID" value="AQP48190.1"/>
    <property type="molecule type" value="Genomic_DNA"/>
</dbReference>
<accession>A0A1Q2CQ84</accession>
<protein>
    <recommendedName>
        <fullName evidence="4">HTH araC/xylS-type domain-containing protein</fullName>
    </recommendedName>
</protein>
<keyword evidence="6" id="KW-1185">Reference proteome</keyword>
<dbReference type="SMART" id="SM00342">
    <property type="entry name" value="HTH_ARAC"/>
    <property type="match status" value="1"/>
</dbReference>
<keyword evidence="2" id="KW-0238">DNA-binding</keyword>
<dbReference type="InterPro" id="IPR009057">
    <property type="entry name" value="Homeodomain-like_sf"/>
</dbReference>
<dbReference type="Pfam" id="PF12852">
    <property type="entry name" value="Cupin_6"/>
    <property type="match status" value="1"/>
</dbReference>
<dbReference type="Proteomes" id="UP000188145">
    <property type="component" value="Chromosome"/>
</dbReference>
<gene>
    <name evidence="5" type="ORF">BW730_12455</name>
</gene>
<evidence type="ECO:0000256" key="1">
    <source>
        <dbReference type="ARBA" id="ARBA00023015"/>
    </source>
</evidence>
<dbReference type="PANTHER" id="PTHR46796:SF13">
    <property type="entry name" value="HTH-TYPE TRANSCRIPTIONAL ACTIVATOR RHAS"/>
    <property type="match status" value="1"/>
</dbReference>
<evidence type="ECO:0000256" key="3">
    <source>
        <dbReference type="ARBA" id="ARBA00023163"/>
    </source>
</evidence>
<organism evidence="5 6">
    <name type="scientific">Tessaracoccus aquimaris</name>
    <dbReference type="NCBI Taxonomy" id="1332264"/>
    <lineage>
        <taxon>Bacteria</taxon>
        <taxon>Bacillati</taxon>
        <taxon>Actinomycetota</taxon>
        <taxon>Actinomycetes</taxon>
        <taxon>Propionibacteriales</taxon>
        <taxon>Propionibacteriaceae</taxon>
        <taxon>Tessaracoccus</taxon>
    </lineage>
</organism>
<proteinExistence type="predicted"/>
<dbReference type="KEGG" id="tes:BW730_12455"/>
<feature type="domain" description="HTH araC/xylS-type" evidence="4">
    <location>
        <begin position="203"/>
        <end position="301"/>
    </location>
</feature>
<evidence type="ECO:0000313" key="6">
    <source>
        <dbReference type="Proteomes" id="UP000188145"/>
    </source>
</evidence>
<name>A0A1Q2CQ84_9ACTN</name>
<sequence>MDPLSRFVLGPRAVAPTCLRVHLAGRWGLSVEDRSSLTVIAVTAGRLIVEGQRVDAGQVAVVRGPEPFRVLSDEGAPVTIRINEQQRCETVAGESLELVWRRGVRSWGMPGACGTEFLIGVYTDHGASARALDAVLPRAIVAAPMGGASADLLAAELSGGGVGHEGLLTSLVGVLLVQSVRGWAAKNRAAARWLAAPDDPVVGPMLARIHEAPADGHTVATLAAAAHASRALASARFTSVVGRPVMAYLRSWRLAIAADLVADGALPLDAIAGEVGYGSGFALSTAFRREFGLSPSDYRRLRRDRA</sequence>
<dbReference type="RefSeq" id="WP_077686516.1">
    <property type="nucleotide sequence ID" value="NZ_CP019606.1"/>
</dbReference>
<dbReference type="SUPFAM" id="SSF46689">
    <property type="entry name" value="Homeodomain-like"/>
    <property type="match status" value="1"/>
</dbReference>
<evidence type="ECO:0000313" key="5">
    <source>
        <dbReference type="EMBL" id="AQP48190.1"/>
    </source>
</evidence>